<dbReference type="EMBL" id="JACAQK010000010">
    <property type="protein sequence ID" value="NWD36964.1"/>
    <property type="molecule type" value="Genomic_DNA"/>
</dbReference>
<dbReference type="PROSITE" id="PS00108">
    <property type="entry name" value="PROTEIN_KINASE_ST"/>
    <property type="match status" value="1"/>
</dbReference>
<dbReference type="GO" id="GO:0004674">
    <property type="term" value="F:protein serine/threonine kinase activity"/>
    <property type="evidence" value="ECO:0007669"/>
    <property type="project" value="UniProtKB-KW"/>
</dbReference>
<organism evidence="7 8">
    <name type="scientific">Pseudomonas tolaasii</name>
    <dbReference type="NCBI Taxonomy" id="29442"/>
    <lineage>
        <taxon>Bacteria</taxon>
        <taxon>Pseudomonadati</taxon>
        <taxon>Pseudomonadota</taxon>
        <taxon>Gammaproteobacteria</taxon>
        <taxon>Pseudomonadales</taxon>
        <taxon>Pseudomonadaceae</taxon>
        <taxon>Pseudomonas</taxon>
    </lineage>
</organism>
<reference evidence="7 8" key="1">
    <citation type="submission" date="2020-04" db="EMBL/GenBank/DDBJ databases">
        <title>Molecular characterization of pseudomonads from Agaricus bisporus reveal novel blotch 2 pathogens in Western Europe.</title>
        <authorList>
            <person name="Taparia T."/>
            <person name="Krijger M."/>
            <person name="Haynes E."/>
            <person name="Elpinstone J.G."/>
            <person name="Noble R."/>
            <person name="Van Der Wolf J."/>
        </authorList>
    </citation>
    <scope>NUCLEOTIDE SEQUENCE [LARGE SCALE GENOMIC DNA]</scope>
    <source>
        <strain evidence="7 8">IPO3746</strain>
    </source>
</reference>
<evidence type="ECO:0000256" key="5">
    <source>
        <dbReference type="PROSITE-ProRule" id="PRU10141"/>
    </source>
</evidence>
<evidence type="ECO:0000256" key="4">
    <source>
        <dbReference type="ARBA" id="ARBA00022840"/>
    </source>
</evidence>
<keyword evidence="3 7" id="KW-0418">Kinase</keyword>
<comment type="caution">
    <text evidence="7">The sequence shown here is derived from an EMBL/GenBank/DDBJ whole genome shotgun (WGS) entry which is preliminary data.</text>
</comment>
<dbReference type="PANTHER" id="PTHR43289:SF6">
    <property type="entry name" value="SERINE_THREONINE-PROTEIN KINASE NEKL-3"/>
    <property type="match status" value="1"/>
</dbReference>
<accession>A0A7Y8DSA3</accession>
<proteinExistence type="predicted"/>
<dbReference type="GO" id="GO:0005524">
    <property type="term" value="F:ATP binding"/>
    <property type="evidence" value="ECO:0007669"/>
    <property type="project" value="UniProtKB-UniRule"/>
</dbReference>
<dbReference type="InterPro" id="IPR011009">
    <property type="entry name" value="Kinase-like_dom_sf"/>
</dbReference>
<feature type="domain" description="Protein kinase" evidence="6">
    <location>
        <begin position="15"/>
        <end position="276"/>
    </location>
</feature>
<dbReference type="PANTHER" id="PTHR43289">
    <property type="entry name" value="MITOGEN-ACTIVATED PROTEIN KINASE KINASE KINASE 20-RELATED"/>
    <property type="match status" value="1"/>
</dbReference>
<dbReference type="SUPFAM" id="SSF56112">
    <property type="entry name" value="Protein kinase-like (PK-like)"/>
    <property type="match status" value="1"/>
</dbReference>
<keyword evidence="2 5" id="KW-0547">Nucleotide-binding</keyword>
<dbReference type="Pfam" id="PF00069">
    <property type="entry name" value="Pkinase"/>
    <property type="match status" value="1"/>
</dbReference>
<dbReference type="InterPro" id="IPR000719">
    <property type="entry name" value="Prot_kinase_dom"/>
</dbReference>
<keyword evidence="4 5" id="KW-0067">ATP-binding</keyword>
<dbReference type="Proteomes" id="UP000549134">
    <property type="component" value="Unassembled WGS sequence"/>
</dbReference>
<evidence type="ECO:0000313" key="8">
    <source>
        <dbReference type="Proteomes" id="UP000549134"/>
    </source>
</evidence>
<keyword evidence="7" id="KW-0723">Serine/threonine-protein kinase</keyword>
<evidence type="ECO:0000313" key="7">
    <source>
        <dbReference type="EMBL" id="NWD36964.1"/>
    </source>
</evidence>
<dbReference type="GeneID" id="55848074"/>
<evidence type="ECO:0000256" key="1">
    <source>
        <dbReference type="ARBA" id="ARBA00022679"/>
    </source>
</evidence>
<dbReference type="InterPro" id="IPR017441">
    <property type="entry name" value="Protein_kinase_ATP_BS"/>
</dbReference>
<dbReference type="AlphaFoldDB" id="A0A7Y8DSA3"/>
<evidence type="ECO:0000259" key="6">
    <source>
        <dbReference type="PROSITE" id="PS50011"/>
    </source>
</evidence>
<evidence type="ECO:0000256" key="3">
    <source>
        <dbReference type="ARBA" id="ARBA00022777"/>
    </source>
</evidence>
<dbReference type="PROSITE" id="PS00107">
    <property type="entry name" value="PROTEIN_KINASE_ATP"/>
    <property type="match status" value="1"/>
</dbReference>
<protein>
    <submittedName>
        <fullName evidence="7">Serine/threonine protein kinase</fullName>
    </submittedName>
</protein>
<dbReference type="Gene3D" id="3.30.200.20">
    <property type="entry name" value="Phosphorylase Kinase, domain 1"/>
    <property type="match status" value="1"/>
</dbReference>
<dbReference type="PROSITE" id="PS50011">
    <property type="entry name" value="PROTEIN_KINASE_DOM"/>
    <property type="match status" value="1"/>
</dbReference>
<gene>
    <name evidence="7" type="ORF">HX787_14000</name>
</gene>
<dbReference type="InterPro" id="IPR008271">
    <property type="entry name" value="Ser/Thr_kinase_AS"/>
</dbReference>
<dbReference type="CDD" id="cd14014">
    <property type="entry name" value="STKc_PknB_like"/>
    <property type="match status" value="1"/>
</dbReference>
<dbReference type="Gene3D" id="1.10.510.10">
    <property type="entry name" value="Transferase(Phosphotransferase) domain 1"/>
    <property type="match status" value="1"/>
</dbReference>
<evidence type="ECO:0000256" key="2">
    <source>
        <dbReference type="ARBA" id="ARBA00022741"/>
    </source>
</evidence>
<dbReference type="RefSeq" id="WP_016969698.1">
    <property type="nucleotide sequence ID" value="NZ_CP020369.1"/>
</dbReference>
<feature type="binding site" evidence="5">
    <location>
        <position position="50"/>
    </location>
    <ligand>
        <name>ATP</name>
        <dbReference type="ChEBI" id="CHEBI:30616"/>
    </ligand>
</feature>
<keyword evidence="1" id="KW-0808">Transferase</keyword>
<dbReference type="SMART" id="SM00220">
    <property type="entry name" value="S_TKc"/>
    <property type="match status" value="1"/>
</dbReference>
<name>A0A7Y8DSA3_PSETO</name>
<sequence length="276" mass="30757">MSEASLPFNLLAGRYQLERELGRGGMGVVYRARDLLHEQFGEPSSNVALKMLGESMSECTDAHVLLYSEFSLTRSLHHEGVVRAFSFEVDTPRQTAFFTMELMHGITLDRLLQECPAGLPWRELQPAAVQLLDALDYTHGQRVLHGDIKPSNVMMGEQGVRLFDFGLGSVQTGLPSLNRSRFNAWTPTYAAPELLEGGELTVAADLYAAARVVYEMACAKRLESHQTLPKTARPRQLPSGCWPALRSALAADPERRTITVAELAEAMGCRRRFWHL</sequence>